<evidence type="ECO:0000256" key="3">
    <source>
        <dbReference type="ARBA" id="ARBA00024378"/>
    </source>
</evidence>
<feature type="compositionally biased region" description="Polar residues" evidence="4">
    <location>
        <begin position="23"/>
        <end position="41"/>
    </location>
</feature>
<gene>
    <name evidence="7" type="primary">LOC111447248</name>
</gene>
<dbReference type="PANTHER" id="PTHR32295:SF45">
    <property type="entry name" value="PROTEIN IQ-DOMAIN 19"/>
    <property type="match status" value="1"/>
</dbReference>
<dbReference type="Gene3D" id="1.20.5.190">
    <property type="match status" value="1"/>
</dbReference>
<dbReference type="KEGG" id="cmos:111447248"/>
<dbReference type="InterPro" id="IPR025064">
    <property type="entry name" value="DUF4005"/>
</dbReference>
<evidence type="ECO:0000313" key="7">
    <source>
        <dbReference type="RefSeq" id="XP_022942062.1"/>
    </source>
</evidence>
<dbReference type="Pfam" id="PF13178">
    <property type="entry name" value="DUF4005"/>
    <property type="match status" value="1"/>
</dbReference>
<dbReference type="SMART" id="SM00015">
    <property type="entry name" value="IQ"/>
    <property type="match status" value="2"/>
</dbReference>
<dbReference type="PROSITE" id="PS50096">
    <property type="entry name" value="IQ"/>
    <property type="match status" value="2"/>
</dbReference>
<dbReference type="Pfam" id="PF00612">
    <property type="entry name" value="IQ"/>
    <property type="match status" value="2"/>
</dbReference>
<feature type="region of interest" description="Disordered" evidence="4">
    <location>
        <begin position="191"/>
        <end position="214"/>
    </location>
</feature>
<dbReference type="GeneID" id="111447248"/>
<reference evidence="7" key="1">
    <citation type="submission" date="2025-08" db="UniProtKB">
        <authorList>
            <consortium name="RefSeq"/>
        </authorList>
    </citation>
    <scope>IDENTIFICATION</scope>
    <source>
        <tissue evidence="7">Young leaves</tissue>
    </source>
</reference>
<dbReference type="AlphaFoldDB" id="A0A6J1FP73"/>
<name>A0A6J1FP73_CUCMO</name>
<feature type="compositionally biased region" description="Polar residues" evidence="4">
    <location>
        <begin position="332"/>
        <end position="343"/>
    </location>
</feature>
<evidence type="ECO:0000256" key="4">
    <source>
        <dbReference type="SAM" id="MobiDB-lite"/>
    </source>
</evidence>
<evidence type="ECO:0000256" key="1">
    <source>
        <dbReference type="ARBA" id="ARBA00022860"/>
    </source>
</evidence>
<dbReference type="PANTHER" id="PTHR32295">
    <property type="entry name" value="IQ-DOMAIN 5-RELATED"/>
    <property type="match status" value="1"/>
</dbReference>
<comment type="subunit">
    <text evidence="3">Binds to multiple calmodulin (CaM) in the presence of Ca(2+) and CaM-like proteins.</text>
</comment>
<evidence type="ECO:0000259" key="5">
    <source>
        <dbReference type="Pfam" id="PF13178"/>
    </source>
</evidence>
<feature type="region of interest" description="Disordered" evidence="4">
    <location>
        <begin position="17"/>
        <end position="63"/>
    </location>
</feature>
<organism evidence="6 7">
    <name type="scientific">Cucurbita moschata</name>
    <name type="common">Winter crookneck squash</name>
    <name type="synonym">Cucurbita pepo var. moschata</name>
    <dbReference type="NCBI Taxonomy" id="3662"/>
    <lineage>
        <taxon>Eukaryota</taxon>
        <taxon>Viridiplantae</taxon>
        <taxon>Streptophyta</taxon>
        <taxon>Embryophyta</taxon>
        <taxon>Tracheophyta</taxon>
        <taxon>Spermatophyta</taxon>
        <taxon>Magnoliopsida</taxon>
        <taxon>eudicotyledons</taxon>
        <taxon>Gunneridae</taxon>
        <taxon>Pentapetalae</taxon>
        <taxon>rosids</taxon>
        <taxon>fabids</taxon>
        <taxon>Cucurbitales</taxon>
        <taxon>Cucurbitaceae</taxon>
        <taxon>Cucurbiteae</taxon>
        <taxon>Cucurbita</taxon>
    </lineage>
</organism>
<evidence type="ECO:0000256" key="2">
    <source>
        <dbReference type="ARBA" id="ARBA00024341"/>
    </source>
</evidence>
<protein>
    <submittedName>
        <fullName evidence="7">Protein IQ-DOMAIN 14-like</fullName>
    </submittedName>
</protein>
<dbReference type="RefSeq" id="XP_022942062.1">
    <property type="nucleotide sequence ID" value="XM_023086294.1"/>
</dbReference>
<dbReference type="Proteomes" id="UP000504609">
    <property type="component" value="Unplaced"/>
</dbReference>
<keyword evidence="6" id="KW-1185">Reference proteome</keyword>
<feature type="domain" description="DUF4005" evidence="5">
    <location>
        <begin position="281"/>
        <end position="363"/>
    </location>
</feature>
<feature type="compositionally biased region" description="Basic and acidic residues" evidence="4">
    <location>
        <begin position="346"/>
        <end position="355"/>
    </location>
</feature>
<feature type="region of interest" description="Disordered" evidence="4">
    <location>
        <begin position="332"/>
        <end position="367"/>
    </location>
</feature>
<keyword evidence="1" id="KW-0112">Calmodulin-binding</keyword>
<accession>A0A6J1FP73</accession>
<proteinExistence type="inferred from homology"/>
<sequence>MGKAGKWLKKFLSGKKFHKEHSQIANPISPISSENPTTPISTPKDKKRWSFRRGSPTKEVNPPELNVSTAVTPTATTTFDMEKEQEKHTMALAAATAVAVAAAQAAAAVIRLTAASNGKATAIEEAAAIKIQSVFRSYLARKALYALKGLVKLQAMVRGHLVRKRATDTLRCMQALVTAQDRARTQRIKMAEDSKPTAQQWHSAHRKSFQETRLRQPHQEIDREMEENIKIVEMDLGGSIKNRNSYSHYAYSNQESYRLSPTPSAMADISPRTFSGHYDDYAFGTAQNSPQCFSARAKTDLNRLPFEFPRSEYGESLSYEYQLFPNYMANTESSKAKVRSQSAPKARPESLERQPSRRRVSVEGRNIPRAVKMQRSSSHLGAATHGTGYPPWPIKLDRSTVSLKDSECGSTCSIVMNSNYCRSMAAQEGYGNRY</sequence>
<evidence type="ECO:0000313" key="6">
    <source>
        <dbReference type="Proteomes" id="UP000504609"/>
    </source>
</evidence>
<comment type="similarity">
    <text evidence="2">Belongs to the IQD family.</text>
</comment>
<dbReference type="InterPro" id="IPR000048">
    <property type="entry name" value="IQ_motif_EF-hand-BS"/>
</dbReference>
<dbReference type="GO" id="GO:0005516">
    <property type="term" value="F:calmodulin binding"/>
    <property type="evidence" value="ECO:0007669"/>
    <property type="project" value="UniProtKB-KW"/>
</dbReference>